<dbReference type="Proteomes" id="UP000654345">
    <property type="component" value="Unassembled WGS sequence"/>
</dbReference>
<evidence type="ECO:0000313" key="3">
    <source>
        <dbReference type="Proteomes" id="UP000654345"/>
    </source>
</evidence>
<evidence type="ECO:0008006" key="4">
    <source>
        <dbReference type="Google" id="ProtNLM"/>
    </source>
</evidence>
<keyword evidence="3" id="KW-1185">Reference proteome</keyword>
<gene>
    <name evidence="2" type="ORF">KSB_02470</name>
</gene>
<protein>
    <recommendedName>
        <fullName evidence="4">Secreted protein</fullName>
    </recommendedName>
</protein>
<dbReference type="PROSITE" id="PS00101">
    <property type="entry name" value="HEXAPEP_TRANSFERASES"/>
    <property type="match status" value="1"/>
</dbReference>
<dbReference type="EMBL" id="BNJG01000001">
    <property type="protein sequence ID" value="GHO51772.1"/>
    <property type="molecule type" value="Genomic_DNA"/>
</dbReference>
<keyword evidence="1" id="KW-1133">Transmembrane helix</keyword>
<accession>A0ABQ3UGD5</accession>
<keyword evidence="1" id="KW-0812">Transmembrane</keyword>
<dbReference type="InterPro" id="IPR018357">
    <property type="entry name" value="Hexapep_transf_CS"/>
</dbReference>
<proteinExistence type="predicted"/>
<comment type="caution">
    <text evidence="2">The sequence shown here is derived from an EMBL/GenBank/DDBJ whole genome shotgun (WGS) entry which is preliminary data.</text>
</comment>
<feature type="transmembrane region" description="Helical" evidence="1">
    <location>
        <begin position="7"/>
        <end position="33"/>
    </location>
</feature>
<evidence type="ECO:0000313" key="2">
    <source>
        <dbReference type="EMBL" id="GHO51772.1"/>
    </source>
</evidence>
<name>A0ABQ3UGD5_9CHLR</name>
<evidence type="ECO:0000256" key="1">
    <source>
        <dbReference type="SAM" id="Phobius"/>
    </source>
</evidence>
<keyword evidence="1" id="KW-0472">Membrane</keyword>
<sequence length="85" mass="8741">MLVGVEVGVLVGVLVGVEVGVLVGVFVGVGVGVPPPEPVQTFPLIEKLVGAGLLVVHEPLKPGSELTVLPAGTEPLYDRFVIETF</sequence>
<organism evidence="2 3">
    <name type="scientific">Ktedonobacter robiniae</name>
    <dbReference type="NCBI Taxonomy" id="2778365"/>
    <lineage>
        <taxon>Bacteria</taxon>
        <taxon>Bacillati</taxon>
        <taxon>Chloroflexota</taxon>
        <taxon>Ktedonobacteria</taxon>
        <taxon>Ktedonobacterales</taxon>
        <taxon>Ktedonobacteraceae</taxon>
        <taxon>Ktedonobacter</taxon>
    </lineage>
</organism>
<reference evidence="2 3" key="1">
    <citation type="journal article" date="2021" name="Int. J. Syst. Evol. Microbiol.">
        <title>Reticulibacter mediterranei gen. nov., sp. nov., within the new family Reticulibacteraceae fam. nov., and Ktedonospora formicarum gen. nov., sp. nov., Ktedonobacter robiniae sp. nov., Dictyobacter formicarum sp. nov. and Dictyobacter arantiisoli sp. nov., belonging to the class Ktedonobacteria.</title>
        <authorList>
            <person name="Yabe S."/>
            <person name="Zheng Y."/>
            <person name="Wang C.M."/>
            <person name="Sakai Y."/>
            <person name="Abe K."/>
            <person name="Yokota A."/>
            <person name="Donadio S."/>
            <person name="Cavaletti L."/>
            <person name="Monciardini P."/>
        </authorList>
    </citation>
    <scope>NUCLEOTIDE SEQUENCE [LARGE SCALE GENOMIC DNA]</scope>
    <source>
        <strain evidence="2 3">SOSP1-30</strain>
    </source>
</reference>